<keyword evidence="3" id="KW-1015">Disulfide bond</keyword>
<dbReference type="GO" id="GO:0004867">
    <property type="term" value="F:serine-type endopeptidase inhibitor activity"/>
    <property type="evidence" value="ECO:0007669"/>
    <property type="project" value="UniProtKB-KW"/>
</dbReference>
<dbReference type="PRINTS" id="PR00759">
    <property type="entry name" value="BASICPTASE"/>
</dbReference>
<dbReference type="SUPFAM" id="SSF57362">
    <property type="entry name" value="BPTI-like"/>
    <property type="match status" value="1"/>
</dbReference>
<feature type="non-terminal residue" evidence="6">
    <location>
        <position position="105"/>
    </location>
</feature>
<dbReference type="InterPro" id="IPR050098">
    <property type="entry name" value="TFPI/VKTCI-like"/>
</dbReference>
<dbReference type="Gene3D" id="4.10.410.10">
    <property type="entry name" value="Pancreatic trypsin inhibitor Kunitz domain"/>
    <property type="match status" value="1"/>
</dbReference>
<keyword evidence="1" id="KW-0646">Protease inhibitor</keyword>
<dbReference type="PROSITE" id="PS50279">
    <property type="entry name" value="BPTI_KUNITZ_2"/>
    <property type="match status" value="1"/>
</dbReference>
<dbReference type="PROSITE" id="PS00280">
    <property type="entry name" value="BPTI_KUNITZ_1"/>
    <property type="match status" value="1"/>
</dbReference>
<accession>V5HFJ5</accession>
<dbReference type="InterPro" id="IPR036880">
    <property type="entry name" value="Kunitz_BPTI_sf"/>
</dbReference>
<organism evidence="6">
    <name type="scientific">Ixodes ricinus</name>
    <name type="common">Common tick</name>
    <name type="synonym">Acarus ricinus</name>
    <dbReference type="NCBI Taxonomy" id="34613"/>
    <lineage>
        <taxon>Eukaryota</taxon>
        <taxon>Metazoa</taxon>
        <taxon>Ecdysozoa</taxon>
        <taxon>Arthropoda</taxon>
        <taxon>Chelicerata</taxon>
        <taxon>Arachnida</taxon>
        <taxon>Acari</taxon>
        <taxon>Parasitiformes</taxon>
        <taxon>Ixodida</taxon>
        <taxon>Ixodoidea</taxon>
        <taxon>Ixodidae</taxon>
        <taxon>Ixodinae</taxon>
        <taxon>Ixodes</taxon>
    </lineage>
</organism>
<dbReference type="GO" id="GO:0005615">
    <property type="term" value="C:extracellular space"/>
    <property type="evidence" value="ECO:0007669"/>
    <property type="project" value="TreeGrafter"/>
</dbReference>
<dbReference type="InterPro" id="IPR002223">
    <property type="entry name" value="Kunitz_BPTI"/>
</dbReference>
<feature type="chain" id="PRO_5004737971" evidence="4">
    <location>
        <begin position="20"/>
        <end position="105"/>
    </location>
</feature>
<evidence type="ECO:0000259" key="5">
    <source>
        <dbReference type="PROSITE" id="PS50279"/>
    </source>
</evidence>
<dbReference type="CDD" id="cd00109">
    <property type="entry name" value="Kunitz-type"/>
    <property type="match status" value="1"/>
</dbReference>
<keyword evidence="4" id="KW-0732">Signal</keyword>
<dbReference type="EMBL" id="GANP01010516">
    <property type="protein sequence ID" value="JAB73952.1"/>
    <property type="molecule type" value="mRNA"/>
</dbReference>
<dbReference type="InterPro" id="IPR020901">
    <property type="entry name" value="Prtase_inh_Kunz-CS"/>
</dbReference>
<dbReference type="PANTHER" id="PTHR10083:SF374">
    <property type="entry name" value="BPTI_KUNITZ INHIBITOR DOMAIN-CONTAINING PROTEIN"/>
    <property type="match status" value="1"/>
</dbReference>
<reference evidence="6" key="1">
    <citation type="journal article" date="2015" name="Sci. Rep.">
        <title>Tissue- and time-dependent transcription in Ixodes ricinus salivary glands and midguts when blood feeding on the vertebrate host.</title>
        <authorList>
            <person name="Kotsyfakis M."/>
            <person name="Schwarz A."/>
            <person name="Erhart J."/>
            <person name="Ribeiro J.M."/>
        </authorList>
    </citation>
    <scope>NUCLEOTIDE SEQUENCE</scope>
    <source>
        <tissue evidence="6">Salivary gland and midgut</tissue>
    </source>
</reference>
<keyword evidence="2" id="KW-0722">Serine protease inhibitor</keyword>
<dbReference type="SMART" id="SM00131">
    <property type="entry name" value="KU"/>
    <property type="match status" value="1"/>
</dbReference>
<proteinExistence type="evidence at transcript level"/>
<evidence type="ECO:0000256" key="4">
    <source>
        <dbReference type="SAM" id="SignalP"/>
    </source>
</evidence>
<dbReference type="PANTHER" id="PTHR10083">
    <property type="entry name" value="KUNITZ-TYPE PROTEASE INHIBITOR-RELATED"/>
    <property type="match status" value="1"/>
</dbReference>
<dbReference type="AlphaFoldDB" id="V5HFJ5"/>
<feature type="non-terminal residue" evidence="6">
    <location>
        <position position="1"/>
    </location>
</feature>
<evidence type="ECO:0000256" key="2">
    <source>
        <dbReference type="ARBA" id="ARBA00022900"/>
    </source>
</evidence>
<evidence type="ECO:0000256" key="1">
    <source>
        <dbReference type="ARBA" id="ARBA00022690"/>
    </source>
</evidence>
<sequence>FYFVVSFVILACSFLETEGWHLNCTYPKYDGPWQRPRVRSYYFSNKTKTCRKFWYGGCEGNPNNFERKRDCKRTCEVLNQIKPRIEVLPRDHSRRSTMLLVEWSA</sequence>
<feature type="domain" description="BPTI/Kunitz inhibitor" evidence="5">
    <location>
        <begin position="24"/>
        <end position="75"/>
    </location>
</feature>
<protein>
    <submittedName>
        <fullName evidence="6">Putative kunitz/bovine pancreatic trypsin inhibitor domain protein</fullName>
    </submittedName>
</protein>
<feature type="signal peptide" evidence="4">
    <location>
        <begin position="1"/>
        <end position="19"/>
    </location>
</feature>
<evidence type="ECO:0000256" key="3">
    <source>
        <dbReference type="ARBA" id="ARBA00023157"/>
    </source>
</evidence>
<evidence type="ECO:0000313" key="6">
    <source>
        <dbReference type="EMBL" id="JAB73952.1"/>
    </source>
</evidence>
<name>V5HFJ5_IXORI</name>
<dbReference type="Pfam" id="PF00014">
    <property type="entry name" value="Kunitz_BPTI"/>
    <property type="match status" value="1"/>
</dbReference>